<name>A0A1H9F848_9GAMM</name>
<dbReference type="InterPro" id="IPR044992">
    <property type="entry name" value="ChyE-like"/>
</dbReference>
<keyword evidence="3" id="KW-1185">Reference proteome</keyword>
<dbReference type="Proteomes" id="UP000199233">
    <property type="component" value="Unassembled WGS sequence"/>
</dbReference>
<dbReference type="OrthoDB" id="9813383at2"/>
<dbReference type="Gene3D" id="3.40.50.880">
    <property type="match status" value="1"/>
</dbReference>
<dbReference type="PANTHER" id="PTHR42695">
    <property type="entry name" value="GLUTAMINE AMIDOTRANSFERASE YLR126C-RELATED"/>
    <property type="match status" value="1"/>
</dbReference>
<dbReference type="FunFam" id="3.40.50.880:FF:000033">
    <property type="entry name" value="Glutamine amidotransferase class-I"/>
    <property type="match status" value="1"/>
</dbReference>
<accession>A0A1H9F848</accession>
<dbReference type="GO" id="GO:0005829">
    <property type="term" value="C:cytosol"/>
    <property type="evidence" value="ECO:0007669"/>
    <property type="project" value="TreeGrafter"/>
</dbReference>
<dbReference type="InterPro" id="IPR017926">
    <property type="entry name" value="GATASE"/>
</dbReference>
<reference evidence="2 3" key="1">
    <citation type="submission" date="2016-10" db="EMBL/GenBank/DDBJ databases">
        <authorList>
            <person name="de Groot N.N."/>
        </authorList>
    </citation>
    <scope>NUCLEOTIDE SEQUENCE [LARGE SCALE GENOMIC DNA]</scope>
    <source>
        <strain evidence="2 3">DSM 25927</strain>
    </source>
</reference>
<dbReference type="GO" id="GO:0016740">
    <property type="term" value="F:transferase activity"/>
    <property type="evidence" value="ECO:0007669"/>
    <property type="project" value="UniProtKB-KW"/>
</dbReference>
<gene>
    <name evidence="2" type="ORF">SAMN04488038_105286</name>
</gene>
<dbReference type="STRING" id="489703.SAMN04488038_105286"/>
<organism evidence="2 3">
    <name type="scientific">Solimonas aquatica</name>
    <dbReference type="NCBI Taxonomy" id="489703"/>
    <lineage>
        <taxon>Bacteria</taxon>
        <taxon>Pseudomonadati</taxon>
        <taxon>Pseudomonadota</taxon>
        <taxon>Gammaproteobacteria</taxon>
        <taxon>Nevskiales</taxon>
        <taxon>Nevskiaceae</taxon>
        <taxon>Solimonas</taxon>
    </lineage>
</organism>
<protein>
    <submittedName>
        <fullName evidence="2">GMP synthase-Glutamine amidotransferase</fullName>
    </submittedName>
</protein>
<evidence type="ECO:0000313" key="3">
    <source>
        <dbReference type="Proteomes" id="UP000199233"/>
    </source>
</evidence>
<dbReference type="AlphaFoldDB" id="A0A1H9F848"/>
<sequence length="229" mass="25535">MNIAWFQHADFEGLGCIAPALLQRGHRLQNVRLYAGEPPPAPDAFEALIVMGGPMNIYEYEEHPWLRAEKQAIAQAIAAGKPVLGVCLGAQLMADVLGGKVTRNAETEIGWFELRLNEQGKREPLFAGFPERFTAFHWHGDTFAIPPGAQNLMSSAACVNQAYRYGERVVGIQFHLEVTAADARVWFEQGEPRPRTYVQPAAEILAQLDHFAGNNRLMLQLLDNWLRTA</sequence>
<dbReference type="PROSITE" id="PS51273">
    <property type="entry name" value="GATASE_TYPE_1"/>
    <property type="match status" value="1"/>
</dbReference>
<dbReference type="Pfam" id="PF00117">
    <property type="entry name" value="GATase"/>
    <property type="match status" value="1"/>
</dbReference>
<evidence type="ECO:0000259" key="1">
    <source>
        <dbReference type="Pfam" id="PF00117"/>
    </source>
</evidence>
<proteinExistence type="predicted"/>
<dbReference type="CDD" id="cd01741">
    <property type="entry name" value="GATase1_1"/>
    <property type="match status" value="1"/>
</dbReference>
<dbReference type="RefSeq" id="WP_093284515.1">
    <property type="nucleotide sequence ID" value="NZ_FOFS01000005.1"/>
</dbReference>
<keyword evidence="2" id="KW-0315">Glutamine amidotransferase</keyword>
<evidence type="ECO:0000313" key="2">
    <source>
        <dbReference type="EMBL" id="SEQ34112.1"/>
    </source>
</evidence>
<dbReference type="InterPro" id="IPR029062">
    <property type="entry name" value="Class_I_gatase-like"/>
</dbReference>
<dbReference type="SUPFAM" id="SSF52317">
    <property type="entry name" value="Class I glutamine amidotransferase-like"/>
    <property type="match status" value="1"/>
</dbReference>
<feature type="domain" description="Glutamine amidotransferase" evidence="1">
    <location>
        <begin position="42"/>
        <end position="181"/>
    </location>
</feature>
<dbReference type="EMBL" id="FOFS01000005">
    <property type="protein sequence ID" value="SEQ34112.1"/>
    <property type="molecule type" value="Genomic_DNA"/>
</dbReference>
<dbReference type="PANTHER" id="PTHR42695:SF5">
    <property type="entry name" value="GLUTAMINE AMIDOTRANSFERASE YLR126C-RELATED"/>
    <property type="match status" value="1"/>
</dbReference>
<keyword evidence="2" id="KW-0808">Transferase</keyword>